<evidence type="ECO:0000313" key="1">
    <source>
        <dbReference type="EMBL" id="PSL42649.1"/>
    </source>
</evidence>
<protein>
    <submittedName>
        <fullName evidence="1">Uncharacterized protein</fullName>
    </submittedName>
</protein>
<accession>A0A2P8H904</accession>
<dbReference type="InterPro" id="IPR058512">
    <property type="entry name" value="DUF8199"/>
</dbReference>
<dbReference type="Proteomes" id="UP000240971">
    <property type="component" value="Unassembled WGS sequence"/>
</dbReference>
<dbReference type="AlphaFoldDB" id="A0A2P8H904"/>
<reference evidence="1 2" key="1">
    <citation type="submission" date="2018-03" db="EMBL/GenBank/DDBJ databases">
        <title>Genomic Encyclopedia of Archaeal and Bacterial Type Strains, Phase II (KMG-II): from individual species to whole genera.</title>
        <authorList>
            <person name="Goeker M."/>
        </authorList>
    </citation>
    <scope>NUCLEOTIDE SEQUENCE [LARGE SCALE GENOMIC DNA]</scope>
    <source>
        <strain evidence="1 2">DSM 24859</strain>
    </source>
</reference>
<name>A0A2P8H904_CHINA</name>
<keyword evidence="2" id="KW-1185">Reference proteome</keyword>
<sequence>MGKLASVELQEAPAEKCNKCNKPVKSMGCCKDEFKFCKVTESHQAAQALQQNFTMATDLQLPVKILPVPALSVQKILTGGYTHDPPDITTTPIFLQNCTFLI</sequence>
<organism evidence="1 2">
    <name type="scientific">Chitinophaga niastensis</name>
    <dbReference type="NCBI Taxonomy" id="536980"/>
    <lineage>
        <taxon>Bacteria</taxon>
        <taxon>Pseudomonadati</taxon>
        <taxon>Bacteroidota</taxon>
        <taxon>Chitinophagia</taxon>
        <taxon>Chitinophagales</taxon>
        <taxon>Chitinophagaceae</taxon>
        <taxon>Chitinophaga</taxon>
    </lineage>
</organism>
<dbReference type="EMBL" id="PYAW01000011">
    <property type="protein sequence ID" value="PSL42649.1"/>
    <property type="molecule type" value="Genomic_DNA"/>
</dbReference>
<gene>
    <name evidence="1" type="ORF">CLV51_11134</name>
</gene>
<dbReference type="Pfam" id="PF26622">
    <property type="entry name" value="DUF8199"/>
    <property type="match status" value="1"/>
</dbReference>
<proteinExistence type="predicted"/>
<evidence type="ECO:0000313" key="2">
    <source>
        <dbReference type="Proteomes" id="UP000240971"/>
    </source>
</evidence>
<comment type="caution">
    <text evidence="1">The sequence shown here is derived from an EMBL/GenBank/DDBJ whole genome shotgun (WGS) entry which is preliminary data.</text>
</comment>